<feature type="transmembrane region" description="Helical" evidence="2">
    <location>
        <begin position="131"/>
        <end position="149"/>
    </location>
</feature>
<name>I4EWH7_MODI5</name>
<dbReference type="OrthoDB" id="5289372at2"/>
<dbReference type="InterPro" id="IPR000326">
    <property type="entry name" value="PAP2/HPO"/>
</dbReference>
<keyword evidence="2" id="KW-1133">Transmembrane helix</keyword>
<organism evidence="4 5">
    <name type="scientific">Modestobacter italicus (strain DSM 44449 / CECT 9708 / BC 501)</name>
    <dbReference type="NCBI Taxonomy" id="2732864"/>
    <lineage>
        <taxon>Bacteria</taxon>
        <taxon>Bacillati</taxon>
        <taxon>Actinomycetota</taxon>
        <taxon>Actinomycetes</taxon>
        <taxon>Geodermatophilales</taxon>
        <taxon>Geodermatophilaceae</taxon>
        <taxon>Modestobacter</taxon>
    </lineage>
</organism>
<dbReference type="SMART" id="SM00014">
    <property type="entry name" value="acidPPc"/>
    <property type="match status" value="1"/>
</dbReference>
<dbReference type="eggNOG" id="COG0671">
    <property type="taxonomic scope" value="Bacteria"/>
</dbReference>
<feature type="domain" description="Phosphatidic acid phosphatase type 2/haloperoxidase" evidence="3">
    <location>
        <begin position="88"/>
        <end position="198"/>
    </location>
</feature>
<evidence type="ECO:0000259" key="3">
    <source>
        <dbReference type="SMART" id="SM00014"/>
    </source>
</evidence>
<dbReference type="PANTHER" id="PTHR14969:SF13">
    <property type="entry name" value="AT30094P"/>
    <property type="match status" value="1"/>
</dbReference>
<protein>
    <submittedName>
        <fullName evidence="4">Phosphoesterase PA-phosphatase related protein</fullName>
    </submittedName>
</protein>
<dbReference type="AlphaFoldDB" id="I4EWH7"/>
<keyword evidence="2" id="KW-0472">Membrane</keyword>
<gene>
    <name evidence="4" type="ordered locus">MODMU_2308</name>
</gene>
<dbReference type="InterPro" id="IPR036938">
    <property type="entry name" value="PAP2/HPO_sf"/>
</dbReference>
<dbReference type="Gene3D" id="1.20.144.10">
    <property type="entry name" value="Phosphatidic acid phosphatase type 2/haloperoxidase"/>
    <property type="match status" value="1"/>
</dbReference>
<dbReference type="Proteomes" id="UP000006461">
    <property type="component" value="Chromosome"/>
</dbReference>
<dbReference type="EMBL" id="FO203431">
    <property type="protein sequence ID" value="CCH87740.1"/>
    <property type="molecule type" value="Genomic_DNA"/>
</dbReference>
<dbReference type="SUPFAM" id="SSF48317">
    <property type="entry name" value="Acid phosphatase/Vanadium-dependent haloperoxidase"/>
    <property type="match status" value="1"/>
</dbReference>
<keyword evidence="2" id="KW-0812">Transmembrane</keyword>
<feature type="compositionally biased region" description="Basic residues" evidence="1">
    <location>
        <begin position="218"/>
        <end position="232"/>
    </location>
</feature>
<accession>I4EWH7</accession>
<dbReference type="STRING" id="477641.MODMU_2308"/>
<sequence>MLVDTRRALVVSGALLAGAVLVTVLVVWPVTSPVVQAVDDAVWRGAVAVENRPTTVVAVGMSWLGSVWVNWPVRIAVLVLLAWRRHWLRLTAFALAVVSSEALIGPVKAWVDRPRPPDGLIATSGAAFPSGHAIAGAVTAVGVVLVVAAPGPMRWRWEVRAVLFAVVMALSRVYLRAHWLTDTLAGGLLGAGLALGWPALLIPFRHGTEGGPPVARGSARRTRRPRARGRPG</sequence>
<evidence type="ECO:0000313" key="5">
    <source>
        <dbReference type="Proteomes" id="UP000006461"/>
    </source>
</evidence>
<feature type="region of interest" description="Disordered" evidence="1">
    <location>
        <begin position="211"/>
        <end position="232"/>
    </location>
</feature>
<feature type="transmembrane region" description="Helical" evidence="2">
    <location>
        <begin position="90"/>
        <end position="111"/>
    </location>
</feature>
<dbReference type="Pfam" id="PF01569">
    <property type="entry name" value="PAP2"/>
    <property type="match status" value="1"/>
</dbReference>
<feature type="transmembrane region" description="Helical" evidence="2">
    <location>
        <begin position="61"/>
        <end position="83"/>
    </location>
</feature>
<evidence type="ECO:0000256" key="2">
    <source>
        <dbReference type="SAM" id="Phobius"/>
    </source>
</evidence>
<dbReference type="OMA" id="LAWRRHW"/>
<dbReference type="PANTHER" id="PTHR14969">
    <property type="entry name" value="SPHINGOSINE-1-PHOSPHATE PHOSPHOHYDROLASE"/>
    <property type="match status" value="1"/>
</dbReference>
<reference evidence="4 5" key="1">
    <citation type="journal article" date="2012" name="J. Bacteriol.">
        <title>Genome Sequence of Radiation-Resistant Modestobacter marinus Strain BC501, a Representative Actinobacterium That Thrives on Calcareous Stone Surfaces.</title>
        <authorList>
            <person name="Normand P."/>
            <person name="Gury J."/>
            <person name="Pujic P."/>
            <person name="Chouaia B."/>
            <person name="Crotti E."/>
            <person name="Brusetti L."/>
            <person name="Daffonchio D."/>
            <person name="Vacherie B."/>
            <person name="Barbe V."/>
            <person name="Medigue C."/>
            <person name="Calteau A."/>
            <person name="Ghodhbane-Gtari F."/>
            <person name="Essoussi I."/>
            <person name="Nouioui I."/>
            <person name="Abbassi-Ghozzi I."/>
            <person name="Gtari M."/>
        </authorList>
    </citation>
    <scope>NUCLEOTIDE SEQUENCE [LARGE SCALE GENOMIC DNA]</scope>
    <source>
        <strain evidence="5">BC 501</strain>
    </source>
</reference>
<dbReference type="HOGENOM" id="CLU_072573_3_2_11"/>
<evidence type="ECO:0000256" key="1">
    <source>
        <dbReference type="SAM" id="MobiDB-lite"/>
    </source>
</evidence>
<proteinExistence type="predicted"/>
<dbReference type="KEGG" id="mmar:MODMU_2308"/>
<keyword evidence="5" id="KW-1185">Reference proteome</keyword>
<evidence type="ECO:0000313" key="4">
    <source>
        <dbReference type="EMBL" id="CCH87740.1"/>
    </source>
</evidence>